<dbReference type="EMBL" id="OZ034814">
    <property type="protein sequence ID" value="CAL1363698.1"/>
    <property type="molecule type" value="Genomic_DNA"/>
</dbReference>
<evidence type="ECO:0000256" key="1">
    <source>
        <dbReference type="ARBA" id="ARBA00022669"/>
    </source>
</evidence>
<keyword evidence="4" id="KW-0732">Signal</keyword>
<sequence length="119" mass="11976">MEKPTTTLILSLMVTVLLATTHAADTANARKLGGSTATAFSDRGYQFLAINDTGGIGDFGGCGGKRSIRCADGLCCNQFGYCGSETDYCGDGCQPSYGKCGTGGGGGKSIPSPPPPGKP</sequence>
<protein>
    <recommendedName>
        <fullName evidence="5">Chitin-binding type-1 domain-containing protein</fullName>
    </recommendedName>
</protein>
<dbReference type="CDD" id="cd00035">
    <property type="entry name" value="ChtBD1"/>
    <property type="match status" value="1"/>
</dbReference>
<proteinExistence type="predicted"/>
<reference evidence="6 7" key="1">
    <citation type="submission" date="2024-04" db="EMBL/GenBank/DDBJ databases">
        <authorList>
            <person name="Fracassetti M."/>
        </authorList>
    </citation>
    <scope>NUCLEOTIDE SEQUENCE [LARGE SCALE GENOMIC DNA]</scope>
</reference>
<dbReference type="PRINTS" id="PR00451">
    <property type="entry name" value="CHITINBINDNG"/>
</dbReference>
<organism evidence="6 7">
    <name type="scientific">Linum trigynum</name>
    <dbReference type="NCBI Taxonomy" id="586398"/>
    <lineage>
        <taxon>Eukaryota</taxon>
        <taxon>Viridiplantae</taxon>
        <taxon>Streptophyta</taxon>
        <taxon>Embryophyta</taxon>
        <taxon>Tracheophyta</taxon>
        <taxon>Spermatophyta</taxon>
        <taxon>Magnoliopsida</taxon>
        <taxon>eudicotyledons</taxon>
        <taxon>Gunneridae</taxon>
        <taxon>Pentapetalae</taxon>
        <taxon>rosids</taxon>
        <taxon>fabids</taxon>
        <taxon>Malpighiales</taxon>
        <taxon>Linaceae</taxon>
        <taxon>Linum</taxon>
    </lineage>
</organism>
<feature type="region of interest" description="Disordered" evidence="3">
    <location>
        <begin position="100"/>
        <end position="119"/>
    </location>
</feature>
<feature type="domain" description="Chitin-binding type-1" evidence="5">
    <location>
        <begin position="59"/>
        <end position="102"/>
    </location>
</feature>
<feature type="disulfide bond" evidence="2">
    <location>
        <begin position="70"/>
        <end position="82"/>
    </location>
</feature>
<dbReference type="InterPro" id="IPR036861">
    <property type="entry name" value="Endochitinase-like_sf"/>
</dbReference>
<keyword evidence="1 2" id="KW-0147">Chitin-binding</keyword>
<accession>A0AAV2D3S3</accession>
<evidence type="ECO:0000256" key="4">
    <source>
        <dbReference type="SAM" id="SignalP"/>
    </source>
</evidence>
<dbReference type="PROSITE" id="PS50941">
    <property type="entry name" value="CHIT_BIND_I_2"/>
    <property type="match status" value="1"/>
</dbReference>
<dbReference type="AlphaFoldDB" id="A0AAV2D3S3"/>
<evidence type="ECO:0000256" key="2">
    <source>
        <dbReference type="PROSITE-ProRule" id="PRU00261"/>
    </source>
</evidence>
<evidence type="ECO:0000259" key="5">
    <source>
        <dbReference type="PROSITE" id="PS50941"/>
    </source>
</evidence>
<dbReference type="Gene3D" id="3.30.60.10">
    <property type="entry name" value="Endochitinase-like"/>
    <property type="match status" value="1"/>
</dbReference>
<dbReference type="InterPro" id="IPR001002">
    <property type="entry name" value="Chitin-bd_1"/>
</dbReference>
<evidence type="ECO:0000313" key="7">
    <source>
        <dbReference type="Proteomes" id="UP001497516"/>
    </source>
</evidence>
<name>A0AAV2D3S3_9ROSI</name>
<keyword evidence="7" id="KW-1185">Reference proteome</keyword>
<keyword evidence="2" id="KW-1015">Disulfide bond</keyword>
<evidence type="ECO:0000313" key="6">
    <source>
        <dbReference type="EMBL" id="CAL1363698.1"/>
    </source>
</evidence>
<dbReference type="SUPFAM" id="SSF57016">
    <property type="entry name" value="Plant lectins/antimicrobial peptides"/>
    <property type="match status" value="1"/>
</dbReference>
<dbReference type="GO" id="GO:0008061">
    <property type="term" value="F:chitin binding"/>
    <property type="evidence" value="ECO:0007669"/>
    <property type="project" value="UniProtKB-UniRule"/>
</dbReference>
<feature type="signal peptide" evidence="4">
    <location>
        <begin position="1"/>
        <end position="23"/>
    </location>
</feature>
<dbReference type="Pfam" id="PF00187">
    <property type="entry name" value="Chitin_bind_1"/>
    <property type="match status" value="1"/>
</dbReference>
<dbReference type="Proteomes" id="UP001497516">
    <property type="component" value="Chromosome 10"/>
</dbReference>
<feature type="chain" id="PRO_5043584396" description="Chitin-binding type-1 domain-containing protein" evidence="4">
    <location>
        <begin position="24"/>
        <end position="119"/>
    </location>
</feature>
<gene>
    <name evidence="6" type="ORF">LTRI10_LOCUS10039</name>
</gene>
<comment type="caution">
    <text evidence="2">Lacks conserved residue(s) required for the propagation of feature annotation.</text>
</comment>
<evidence type="ECO:0000256" key="3">
    <source>
        <dbReference type="SAM" id="MobiDB-lite"/>
    </source>
</evidence>
<feature type="disulfide bond" evidence="2">
    <location>
        <begin position="75"/>
        <end position="89"/>
    </location>
</feature>